<evidence type="ECO:0000313" key="15">
    <source>
        <dbReference type="Proteomes" id="UP001497382"/>
    </source>
</evidence>
<keyword evidence="6 11" id="KW-1133">Transmembrane helix</keyword>
<evidence type="ECO:0000256" key="6">
    <source>
        <dbReference type="ARBA" id="ARBA00022989"/>
    </source>
</evidence>
<dbReference type="InterPro" id="IPR003599">
    <property type="entry name" value="Ig_sub"/>
</dbReference>
<evidence type="ECO:0000256" key="3">
    <source>
        <dbReference type="ARBA" id="ARBA00022729"/>
    </source>
</evidence>
<dbReference type="PROSITE" id="PS50853">
    <property type="entry name" value="FN3"/>
    <property type="match status" value="4"/>
</dbReference>
<dbReference type="SMART" id="SM00408">
    <property type="entry name" value="IGc2"/>
    <property type="match status" value="8"/>
</dbReference>
<dbReference type="Gene3D" id="2.60.40.10">
    <property type="entry name" value="Immunoglobulins"/>
    <property type="match status" value="13"/>
</dbReference>
<dbReference type="InterPro" id="IPR013098">
    <property type="entry name" value="Ig_I-set"/>
</dbReference>
<dbReference type="GO" id="GO:0005886">
    <property type="term" value="C:plasma membrane"/>
    <property type="evidence" value="ECO:0007669"/>
    <property type="project" value="UniProtKB-SubCell"/>
</dbReference>
<dbReference type="CDD" id="cd00063">
    <property type="entry name" value="FN3"/>
    <property type="match status" value="4"/>
</dbReference>
<feature type="domain" description="Ig-like" evidence="12">
    <location>
        <begin position="810"/>
        <end position="905"/>
    </location>
</feature>
<dbReference type="Pfam" id="PF13927">
    <property type="entry name" value="Ig_3"/>
    <property type="match status" value="3"/>
</dbReference>
<keyword evidence="4" id="KW-0677">Repeat</keyword>
<dbReference type="FunFam" id="2.60.40.10:FF:000017">
    <property type="entry name" value="Down syndrome cell adhesion molecule b"/>
    <property type="match status" value="1"/>
</dbReference>
<feature type="domain" description="Fibronectin type-III" evidence="13">
    <location>
        <begin position="912"/>
        <end position="1014"/>
    </location>
</feature>
<comment type="caution">
    <text evidence="14">The sequence shown here is derived from an EMBL/GenBank/DDBJ whole genome shotgun (WGS) entry which is preliminary data.</text>
</comment>
<dbReference type="FunFam" id="2.60.40.10:FF:000333">
    <property type="entry name" value="Down syndrome cell adhesion molecule"/>
    <property type="match status" value="1"/>
</dbReference>
<dbReference type="PANTHER" id="PTHR44170:SF6">
    <property type="entry name" value="CONTACTIN"/>
    <property type="match status" value="1"/>
</dbReference>
<dbReference type="GO" id="GO:0030154">
    <property type="term" value="P:cell differentiation"/>
    <property type="evidence" value="ECO:0007669"/>
    <property type="project" value="UniProtKB-ARBA"/>
</dbReference>
<feature type="domain" description="Ig-like" evidence="12">
    <location>
        <begin position="424"/>
        <end position="518"/>
    </location>
</feature>
<keyword evidence="5" id="KW-0130">Cell adhesion</keyword>
<proteinExistence type="predicted"/>
<dbReference type="EMBL" id="CAXIEN010000033">
    <property type="protein sequence ID" value="CAL1268354.1"/>
    <property type="molecule type" value="Genomic_DNA"/>
</dbReference>
<evidence type="ECO:0000256" key="11">
    <source>
        <dbReference type="SAM" id="Phobius"/>
    </source>
</evidence>
<feature type="domain" description="Ig-like" evidence="12">
    <location>
        <begin position="332"/>
        <end position="418"/>
    </location>
</feature>
<dbReference type="Proteomes" id="UP001497382">
    <property type="component" value="Unassembled WGS sequence"/>
</dbReference>
<feature type="domain" description="Fibronectin type-III" evidence="13">
    <location>
        <begin position="1120"/>
        <end position="1213"/>
    </location>
</feature>
<keyword evidence="7 11" id="KW-0472">Membrane</keyword>
<dbReference type="GO" id="GO:0009653">
    <property type="term" value="P:anatomical structure morphogenesis"/>
    <property type="evidence" value="ECO:0007669"/>
    <property type="project" value="UniProtKB-ARBA"/>
</dbReference>
<dbReference type="Pfam" id="PF00041">
    <property type="entry name" value="fn3"/>
    <property type="match status" value="3"/>
</dbReference>
<evidence type="ECO:0000256" key="2">
    <source>
        <dbReference type="ARBA" id="ARBA00022692"/>
    </source>
</evidence>
<keyword evidence="8" id="KW-1015">Disulfide bond</keyword>
<name>A0AAV1Z9J6_9ARAC</name>
<evidence type="ECO:0000259" key="13">
    <source>
        <dbReference type="PROSITE" id="PS50853"/>
    </source>
</evidence>
<dbReference type="PROSITE" id="PS50835">
    <property type="entry name" value="IG_LIKE"/>
    <property type="match status" value="8"/>
</dbReference>
<feature type="region of interest" description="Disordered" evidence="10">
    <location>
        <begin position="1362"/>
        <end position="1396"/>
    </location>
</feature>
<evidence type="ECO:0000256" key="5">
    <source>
        <dbReference type="ARBA" id="ARBA00022889"/>
    </source>
</evidence>
<dbReference type="SMART" id="SM00060">
    <property type="entry name" value="FN3"/>
    <property type="match status" value="4"/>
</dbReference>
<organism evidence="14 15">
    <name type="scientific">Larinioides sclopetarius</name>
    <dbReference type="NCBI Taxonomy" id="280406"/>
    <lineage>
        <taxon>Eukaryota</taxon>
        <taxon>Metazoa</taxon>
        <taxon>Ecdysozoa</taxon>
        <taxon>Arthropoda</taxon>
        <taxon>Chelicerata</taxon>
        <taxon>Arachnida</taxon>
        <taxon>Araneae</taxon>
        <taxon>Araneomorphae</taxon>
        <taxon>Entelegynae</taxon>
        <taxon>Araneoidea</taxon>
        <taxon>Araneidae</taxon>
        <taxon>Larinioides</taxon>
    </lineage>
</organism>
<feature type="domain" description="Ig-like" evidence="12">
    <location>
        <begin position="33"/>
        <end position="126"/>
    </location>
</feature>
<feature type="domain" description="Ig-like" evidence="12">
    <location>
        <begin position="240"/>
        <end position="330"/>
    </location>
</feature>
<dbReference type="FunFam" id="2.60.40.10:FF:000678">
    <property type="entry name" value="Down syndrome cell adhesion molecule-like protein Dscam2"/>
    <property type="match status" value="1"/>
</dbReference>
<feature type="transmembrane region" description="Helical" evidence="11">
    <location>
        <begin position="1333"/>
        <end position="1355"/>
    </location>
</feature>
<gene>
    <name evidence="14" type="ORF">LARSCL_LOCUS4122</name>
</gene>
<dbReference type="FunFam" id="2.60.40.10:FF:000107">
    <property type="entry name" value="Myosin, light chain kinase a"/>
    <property type="match status" value="1"/>
</dbReference>
<protein>
    <recommendedName>
        <fullName evidence="16">Down syndrome cell adhesion molecule-like protein Dscam2</fullName>
    </recommendedName>
</protein>
<keyword evidence="2 11" id="KW-0812">Transmembrane</keyword>
<evidence type="ECO:0008006" key="16">
    <source>
        <dbReference type="Google" id="ProtNLM"/>
    </source>
</evidence>
<keyword evidence="9" id="KW-0393">Immunoglobulin domain</keyword>
<evidence type="ECO:0000256" key="7">
    <source>
        <dbReference type="ARBA" id="ARBA00023136"/>
    </source>
</evidence>
<dbReference type="FunFam" id="2.60.40.10:FF:000028">
    <property type="entry name" value="Neuronal cell adhesion molecule"/>
    <property type="match status" value="1"/>
</dbReference>
<dbReference type="InterPro" id="IPR036116">
    <property type="entry name" value="FN3_sf"/>
</dbReference>
<accession>A0AAV1Z9J6</accession>
<feature type="domain" description="Fibronectin type-III" evidence="13">
    <location>
        <begin position="1019"/>
        <end position="1118"/>
    </location>
</feature>
<feature type="domain" description="Ig-like" evidence="12">
    <location>
        <begin position="615"/>
        <end position="707"/>
    </location>
</feature>
<dbReference type="GO" id="GO:0098609">
    <property type="term" value="P:cell-cell adhesion"/>
    <property type="evidence" value="ECO:0007669"/>
    <property type="project" value="TreeGrafter"/>
</dbReference>
<reference evidence="14 15" key="1">
    <citation type="submission" date="2024-04" db="EMBL/GenBank/DDBJ databases">
        <authorList>
            <person name="Rising A."/>
            <person name="Reimegard J."/>
            <person name="Sonavane S."/>
            <person name="Akerstrom W."/>
            <person name="Nylinder S."/>
            <person name="Hedman E."/>
            <person name="Kallberg Y."/>
        </authorList>
    </citation>
    <scope>NUCLEOTIDE SEQUENCE [LARGE SCALE GENOMIC DNA]</scope>
</reference>
<feature type="domain" description="Ig-like" evidence="12">
    <location>
        <begin position="712"/>
        <end position="805"/>
    </location>
</feature>
<keyword evidence="3" id="KW-0732">Signal</keyword>
<dbReference type="Pfam" id="PF07679">
    <property type="entry name" value="I-set"/>
    <property type="match status" value="3"/>
</dbReference>
<dbReference type="Pfam" id="PF25059">
    <property type="entry name" value="FN3_DSCAM-DSCAML_C"/>
    <property type="match status" value="1"/>
</dbReference>
<dbReference type="SUPFAM" id="SSF49265">
    <property type="entry name" value="Fibronectin type III"/>
    <property type="match status" value="2"/>
</dbReference>
<feature type="domain" description="Fibronectin type-III" evidence="13">
    <location>
        <begin position="1217"/>
        <end position="1311"/>
    </location>
</feature>
<feature type="compositionally biased region" description="Polar residues" evidence="10">
    <location>
        <begin position="1381"/>
        <end position="1392"/>
    </location>
</feature>
<keyword evidence="15" id="KW-1185">Reference proteome</keyword>
<evidence type="ECO:0000259" key="12">
    <source>
        <dbReference type="PROSITE" id="PS50835"/>
    </source>
</evidence>
<dbReference type="InterPro" id="IPR036179">
    <property type="entry name" value="Ig-like_dom_sf"/>
</dbReference>
<comment type="subcellular location">
    <subcellularLocation>
        <location evidence="1">Membrane</location>
        <topology evidence="1">Single-pass type I membrane protein</topology>
    </subcellularLocation>
</comment>
<sequence length="1557" mass="174133">MDNLLIKMISIKVIVLLLLIYKGSCMDFQLRAPRFQHEPANRIDFSNSSGTVIACNADGRPPPLIRWVKHDGEALQDLPGLRYTRHDGSLVFPPFPSEEYRADVHASIYRCEASNRVGVIGSRDVHVRAVVLQHYEIRLFDEFVLRGNMAVIRCPIPSFVSDYVKVTSWERIDGFLITPGIISAKYGMLESGDLYIRDTTEHDGSYSFRCHTENIVTKEKKVSMNYSRVIVTEPHHNQPPRITRRLNRVLVQMGHRATLPCIAQGHPVPAYRWHRAQADQRPLPDHTISVSQEGGVLIFHKVVPSDAGRYVCHVTNVMGEDKVDTELIVEEPHRVAVAPAELRLEVGKTATLNCSVVGNPPGSVTWRKDMLTILPSPRIIFPNPYLLQVRQIRRQDAGMYQCFIHREINSAQAAARIIIGDLSPTMKLTFPEKTVRPGRYVSLTCIASGHPEPLIRWTLDGIWPLSTRHGVLISSYQTSNGDVVSSVNFTSVSVSDSGVYSCEASNDAGTVSYSKRLNVFGPLFIRTVNNLTALAGEAFMTLCPFGGYPFDAIRWKRDERILPVNQRQRVFPNGTLLITGMQPGVDDGIYSCEVSPGQDMTAVSRSFRIIIRTKPKVSKFSFQDNLHEGMRTAVTCIVVAGDGPLTTRWLKDGIPLDEKALDATVIPAEEGFVSTITIKSLAHKHNGNYSCLATNDVGTGSFSAILTVKVPPRWILEPSDTYAVAGRSAIIDCQADGVPQPHVRWKVATDHPPDRFKTIVSSSHVHILVNGSLNFRSVETSDAGFYLCEANNGVGSGLSTVVRLTVHSAPQFHSKFMVLSARRGERCLIECIPTGDRPMRFTWRRNGQIIDPSNEARYSQNVEEMDEFGIKASLVIEKAERKDSALFMCTAANDFGEDTMNIQVTIKDIPDAPQNLEVHDVSSRSIRLTWDRPFDGNSPITQYTVMWRQTDEPKERHFQTDQTSGGPITTHGNERSVTVRNLNPKTRYFFRVKCLNALGESQYGAEVAVTTLEEPPRLAPQNLRAIATSSKSVNVSWELSLNEDDASNVDGFYVGYKITTSPEPYSFIPVDKSHNSEMQFYELLNLKRFTEYSFIIQAYNKRGAGPPSDAAIAKTLEFDRPAPPTIKSYYSTSTSIKISWEYNSYPNAPVTGFILHHRMDGTPWQETHVTGERTMYTLHDLLCGTKYFCFIVATNSAGRGNSSEIISTKTAGSSPLAPDKRLLLSVNSTTVTVNLNSWHNGGCPVRFFVIQYKISGHQEWTLVSNNVIPEQQTVTITDLVPGTWYSLLMTARNDAGSTDAEYIFATLTLSGEYPPRPSEVSDVTSPFYRHLTITVPVVSSAIVLILVICVVCVITKRRTPGCRPRTPDGADGSDTVKQENIPLSATYDSGQDPTYYPAPYATSRVQSYNREHCVHPSLGNQQNTGTFGSTRSGYTYNIPCPPRRNEKEECIYQTPAIYFSTYHHTELRTQREHAIYEVPDRGRMILEGGKFWREAGDGNSSTESDNEDMLFSLRSTDEIILREEARESETECDRLWKTYEVTQCQEVSRWAEEVLVS</sequence>
<evidence type="ECO:0000256" key="1">
    <source>
        <dbReference type="ARBA" id="ARBA00004479"/>
    </source>
</evidence>
<evidence type="ECO:0000256" key="10">
    <source>
        <dbReference type="SAM" id="MobiDB-lite"/>
    </source>
</evidence>
<dbReference type="InterPro" id="IPR056754">
    <property type="entry name" value="DSCAM/DSCAML_C"/>
</dbReference>
<dbReference type="FunFam" id="2.60.40.10:FF:000104">
    <property type="entry name" value="Down syndrome cell adhesion molecule b"/>
    <property type="match status" value="1"/>
</dbReference>
<evidence type="ECO:0000256" key="4">
    <source>
        <dbReference type="ARBA" id="ARBA00022737"/>
    </source>
</evidence>
<dbReference type="SMART" id="SM00409">
    <property type="entry name" value="IG"/>
    <property type="match status" value="8"/>
</dbReference>
<dbReference type="InterPro" id="IPR013783">
    <property type="entry name" value="Ig-like_fold"/>
</dbReference>
<dbReference type="InterPro" id="IPR003598">
    <property type="entry name" value="Ig_sub2"/>
</dbReference>
<dbReference type="PANTHER" id="PTHR44170">
    <property type="entry name" value="PROTEIN SIDEKICK"/>
    <property type="match status" value="1"/>
</dbReference>
<dbReference type="SUPFAM" id="SSF48726">
    <property type="entry name" value="Immunoglobulin"/>
    <property type="match status" value="9"/>
</dbReference>
<dbReference type="InterPro" id="IPR003961">
    <property type="entry name" value="FN3_dom"/>
</dbReference>
<dbReference type="InterPro" id="IPR007110">
    <property type="entry name" value="Ig-like_dom"/>
</dbReference>
<evidence type="ECO:0000256" key="9">
    <source>
        <dbReference type="ARBA" id="ARBA00023319"/>
    </source>
</evidence>
<evidence type="ECO:0000313" key="14">
    <source>
        <dbReference type="EMBL" id="CAL1268354.1"/>
    </source>
</evidence>
<evidence type="ECO:0000256" key="8">
    <source>
        <dbReference type="ARBA" id="ARBA00023157"/>
    </source>
</evidence>
<feature type="domain" description="Ig-like" evidence="12">
    <location>
        <begin position="522"/>
        <end position="608"/>
    </location>
</feature>